<gene>
    <name evidence="3" type="ORF">BDV96DRAFT_675640</name>
</gene>
<evidence type="ECO:0000256" key="2">
    <source>
        <dbReference type="ARBA" id="ARBA00048655"/>
    </source>
</evidence>
<keyword evidence="4" id="KW-1185">Reference proteome</keyword>
<organism evidence="3 4">
    <name type="scientific">Lophiotrema nucula</name>
    <dbReference type="NCBI Taxonomy" id="690887"/>
    <lineage>
        <taxon>Eukaryota</taxon>
        <taxon>Fungi</taxon>
        <taxon>Dikarya</taxon>
        <taxon>Ascomycota</taxon>
        <taxon>Pezizomycotina</taxon>
        <taxon>Dothideomycetes</taxon>
        <taxon>Pleosporomycetidae</taxon>
        <taxon>Pleosporales</taxon>
        <taxon>Lophiotremataceae</taxon>
        <taxon>Lophiotrema</taxon>
    </lineage>
</organism>
<protein>
    <recommendedName>
        <fullName evidence="1">protein-ribulosamine 3-kinase</fullName>
        <ecNumber evidence="1">2.7.1.172</ecNumber>
    </recommendedName>
</protein>
<keyword evidence="3" id="KW-0418">Kinase</keyword>
<dbReference type="InterPro" id="IPR011009">
    <property type="entry name" value="Kinase-like_dom_sf"/>
</dbReference>
<dbReference type="InterPro" id="IPR016477">
    <property type="entry name" value="Fructo-/Ketosamine-3-kinase"/>
</dbReference>
<dbReference type="Proteomes" id="UP000799770">
    <property type="component" value="Unassembled WGS sequence"/>
</dbReference>
<dbReference type="GO" id="GO:0102193">
    <property type="term" value="F:protein-ribulosamine 3-kinase activity"/>
    <property type="evidence" value="ECO:0007669"/>
    <property type="project" value="UniProtKB-EC"/>
</dbReference>
<accession>A0A6A5YJ53</accession>
<dbReference type="PANTHER" id="PTHR12149">
    <property type="entry name" value="FRUCTOSAMINE 3 KINASE-RELATED PROTEIN"/>
    <property type="match status" value="1"/>
</dbReference>
<dbReference type="SUPFAM" id="SSF56112">
    <property type="entry name" value="Protein kinase-like (PK-like)"/>
    <property type="match status" value="1"/>
</dbReference>
<dbReference type="EMBL" id="ML977365">
    <property type="protein sequence ID" value="KAF2106231.1"/>
    <property type="molecule type" value="Genomic_DNA"/>
</dbReference>
<dbReference type="Gene3D" id="3.90.1200.10">
    <property type="match status" value="1"/>
</dbReference>
<dbReference type="PANTHER" id="PTHR12149:SF8">
    <property type="entry name" value="PROTEIN-RIBULOSAMINE 3-KINASE"/>
    <property type="match status" value="1"/>
</dbReference>
<comment type="catalytic activity">
    <reaction evidence="2">
        <text>N(6)-D-ribulosyl-L-lysyl-[protein] + ATP = N(6)-(3-O-phospho-D-ribulosyl)-L-lysyl-[protein] + ADP + H(+)</text>
        <dbReference type="Rhea" id="RHEA:48432"/>
        <dbReference type="Rhea" id="RHEA-COMP:12103"/>
        <dbReference type="Rhea" id="RHEA-COMP:12104"/>
        <dbReference type="ChEBI" id="CHEBI:15378"/>
        <dbReference type="ChEBI" id="CHEBI:30616"/>
        <dbReference type="ChEBI" id="CHEBI:90418"/>
        <dbReference type="ChEBI" id="CHEBI:90420"/>
        <dbReference type="ChEBI" id="CHEBI:456216"/>
        <dbReference type="EC" id="2.7.1.172"/>
    </reaction>
    <physiologicalReaction direction="left-to-right" evidence="2">
        <dbReference type="Rhea" id="RHEA:48433"/>
    </physiologicalReaction>
</comment>
<dbReference type="AlphaFoldDB" id="A0A6A5YJ53"/>
<reference evidence="3" key="1">
    <citation type="journal article" date="2020" name="Stud. Mycol.">
        <title>101 Dothideomycetes genomes: a test case for predicting lifestyles and emergence of pathogens.</title>
        <authorList>
            <person name="Haridas S."/>
            <person name="Albert R."/>
            <person name="Binder M."/>
            <person name="Bloem J."/>
            <person name="Labutti K."/>
            <person name="Salamov A."/>
            <person name="Andreopoulos B."/>
            <person name="Baker S."/>
            <person name="Barry K."/>
            <person name="Bills G."/>
            <person name="Bluhm B."/>
            <person name="Cannon C."/>
            <person name="Castanera R."/>
            <person name="Culley D."/>
            <person name="Daum C."/>
            <person name="Ezra D."/>
            <person name="Gonzalez J."/>
            <person name="Henrissat B."/>
            <person name="Kuo A."/>
            <person name="Liang C."/>
            <person name="Lipzen A."/>
            <person name="Lutzoni F."/>
            <person name="Magnuson J."/>
            <person name="Mondo S."/>
            <person name="Nolan M."/>
            <person name="Ohm R."/>
            <person name="Pangilinan J."/>
            <person name="Park H.-J."/>
            <person name="Ramirez L."/>
            <person name="Alfaro M."/>
            <person name="Sun H."/>
            <person name="Tritt A."/>
            <person name="Yoshinaga Y."/>
            <person name="Zwiers L.-H."/>
            <person name="Turgeon B."/>
            <person name="Goodwin S."/>
            <person name="Spatafora J."/>
            <person name="Crous P."/>
            <person name="Grigoriev I."/>
        </authorList>
    </citation>
    <scope>NUCLEOTIDE SEQUENCE</scope>
    <source>
        <strain evidence="3">CBS 627.86</strain>
    </source>
</reference>
<dbReference type="Pfam" id="PF03881">
    <property type="entry name" value="Fructosamin_kin"/>
    <property type="match status" value="1"/>
</dbReference>
<keyword evidence="3" id="KW-0808">Transferase</keyword>
<name>A0A6A5YJ53_9PLEO</name>
<evidence type="ECO:0000313" key="4">
    <source>
        <dbReference type="Proteomes" id="UP000799770"/>
    </source>
</evidence>
<evidence type="ECO:0000313" key="3">
    <source>
        <dbReference type="EMBL" id="KAF2106231.1"/>
    </source>
</evidence>
<dbReference type="OrthoDB" id="5772781at2759"/>
<sequence>MKTLLGQTAQVAVQLQNGNLKYYFLKIITAGDMSRAMCEGEYESLKAIHETLPGFAPEPYAWGECNDEMAGSYFLLEEFRYIAQQPADPENLASKLADLHHRSQSPIGKFGFHLKTCHGRIEQEVDKWDNSWAALFGRHLEQFMNHAKPILQWPEFDVVCDMTLNKIVPRLLLPLQENGRILKPCLVHGDCWDGNTASDAIGNTFVLDACSFYGHNEYDIGDWRPPRHQVSSEAYLAAYKKHYPPSEPVEEWDARHVLYSLTFNIGNAIYIPGSQQRQVVYDDMVMLCNKFYPSELPRTMAQLNQR</sequence>
<proteinExistence type="predicted"/>
<dbReference type="GO" id="GO:0016301">
    <property type="term" value="F:kinase activity"/>
    <property type="evidence" value="ECO:0007669"/>
    <property type="project" value="UniProtKB-KW"/>
</dbReference>
<dbReference type="EC" id="2.7.1.172" evidence="1"/>
<evidence type="ECO:0000256" key="1">
    <source>
        <dbReference type="ARBA" id="ARBA00011961"/>
    </source>
</evidence>